<dbReference type="Proteomes" id="UP000256862">
    <property type="component" value="Chromosome CO2235"/>
</dbReference>
<reference evidence="2" key="1">
    <citation type="submission" date="2018-01" db="EMBL/GenBank/DDBJ databases">
        <authorList>
            <person name="Clerissi C."/>
        </authorList>
    </citation>
    <scope>NUCLEOTIDE SEQUENCE</scope>
    <source>
        <strain evidence="2">Cupriavidus oxalaticus LMG 2235</strain>
    </source>
</reference>
<accession>A0A375G1N4</accession>
<dbReference type="AlphaFoldDB" id="A0A375G1N4"/>
<comment type="caution">
    <text evidence="2">The sequence shown here is derived from an EMBL/GenBank/DDBJ whole genome shotgun (WGS) entry which is preliminary data.</text>
</comment>
<proteinExistence type="predicted"/>
<organism evidence="2">
    <name type="scientific">Cupriavidus oxalaticus</name>
    <dbReference type="NCBI Taxonomy" id="96344"/>
    <lineage>
        <taxon>Bacteria</taxon>
        <taxon>Pseudomonadati</taxon>
        <taxon>Pseudomonadota</taxon>
        <taxon>Betaproteobacteria</taxon>
        <taxon>Burkholderiales</taxon>
        <taxon>Burkholderiaceae</taxon>
        <taxon>Cupriavidus</taxon>
    </lineage>
</organism>
<dbReference type="EMBL" id="OGUS01000118">
    <property type="protein sequence ID" value="SPC13274.1"/>
    <property type="molecule type" value="Genomic_DNA"/>
</dbReference>
<name>A0A375G1N4_9BURK</name>
<protein>
    <submittedName>
        <fullName evidence="2">Uncharacterized protein</fullName>
    </submittedName>
</protein>
<evidence type="ECO:0000313" key="2">
    <source>
        <dbReference type="EMBL" id="SPC13274.1"/>
    </source>
</evidence>
<sequence length="110" mass="12298">MFGSTGQKRYDLRNRTTPADYRDRSDRKAARNAEDGPAEKLKGCGARHVSVPLWYGDQGSERQRLMRSLLRKRFACPACRTACRRDGPAAVGKAARIIGSKLLRYATIAQ</sequence>
<feature type="compositionally biased region" description="Basic and acidic residues" evidence="1">
    <location>
        <begin position="8"/>
        <end position="41"/>
    </location>
</feature>
<gene>
    <name evidence="2" type="ORF">CO2235_180172</name>
</gene>
<evidence type="ECO:0000256" key="1">
    <source>
        <dbReference type="SAM" id="MobiDB-lite"/>
    </source>
</evidence>
<feature type="region of interest" description="Disordered" evidence="1">
    <location>
        <begin position="1"/>
        <end position="41"/>
    </location>
</feature>